<feature type="domain" description="Aminoglycoside phosphotransferase" evidence="1">
    <location>
        <begin position="37"/>
        <end position="222"/>
    </location>
</feature>
<dbReference type="InterPro" id="IPR011009">
    <property type="entry name" value="Kinase-like_dom_sf"/>
</dbReference>
<comment type="caution">
    <text evidence="2">The sequence shown here is derived from an EMBL/GenBank/DDBJ whole genome shotgun (WGS) entry which is preliminary data.</text>
</comment>
<accession>A0A0F9CAF6</accession>
<name>A0A0F9CAF6_9ZZZZ</name>
<dbReference type="Pfam" id="PF01636">
    <property type="entry name" value="APH"/>
    <property type="match status" value="1"/>
</dbReference>
<evidence type="ECO:0000259" key="1">
    <source>
        <dbReference type="Pfam" id="PF01636"/>
    </source>
</evidence>
<dbReference type="InterPro" id="IPR002575">
    <property type="entry name" value="Aminoglycoside_PTrfase"/>
</dbReference>
<dbReference type="SUPFAM" id="SSF56112">
    <property type="entry name" value="Protein kinase-like (PK-like)"/>
    <property type="match status" value="1"/>
</dbReference>
<protein>
    <recommendedName>
        <fullName evidence="1">Aminoglycoside phosphotransferase domain-containing protein</fullName>
    </recommendedName>
</protein>
<reference evidence="2" key="1">
    <citation type="journal article" date="2015" name="Nature">
        <title>Complex archaea that bridge the gap between prokaryotes and eukaryotes.</title>
        <authorList>
            <person name="Spang A."/>
            <person name="Saw J.H."/>
            <person name="Jorgensen S.L."/>
            <person name="Zaremba-Niedzwiedzka K."/>
            <person name="Martijn J."/>
            <person name="Lind A.E."/>
            <person name="van Eijk R."/>
            <person name="Schleper C."/>
            <person name="Guy L."/>
            <person name="Ettema T.J."/>
        </authorList>
    </citation>
    <scope>NUCLEOTIDE SEQUENCE</scope>
</reference>
<dbReference type="EMBL" id="LAZR01047661">
    <property type="protein sequence ID" value="KKK93706.1"/>
    <property type="molecule type" value="Genomic_DNA"/>
</dbReference>
<evidence type="ECO:0000313" key="2">
    <source>
        <dbReference type="EMBL" id="KKK93706.1"/>
    </source>
</evidence>
<gene>
    <name evidence="2" type="ORF">LCGC14_2690190</name>
</gene>
<organism evidence="2">
    <name type="scientific">marine sediment metagenome</name>
    <dbReference type="NCBI Taxonomy" id="412755"/>
    <lineage>
        <taxon>unclassified sequences</taxon>
        <taxon>metagenomes</taxon>
        <taxon>ecological metagenomes</taxon>
    </lineage>
</organism>
<feature type="non-terminal residue" evidence="2">
    <location>
        <position position="1"/>
    </location>
</feature>
<sequence length="274" mass="30559">ANVELIHEKPPTRLYRLQCNGRSVVIKWFADARESIEIRGYALLQRLGVPTLPVYGQSDNAIVIEDLATSTTWRLATADDCECPDVGRAAARWYRRLHEPGRNLLAAPRGAPEFLRRESDPLTPQVILAMGESLGVGGDVWQLAAEHVELLKQAERRRPTSLNYNDFHWSNLALSREVPLRAVVFDYHLLGIGMAYSDCRNVLSCLRPSAADAFKEAYGPIDQREASLDAPVSILVALKAALDEHHLPRWAQGLIQMVASGELEHALQRALEII</sequence>
<dbReference type="AlphaFoldDB" id="A0A0F9CAF6"/>
<proteinExistence type="predicted"/>